<proteinExistence type="predicted"/>
<dbReference type="RefSeq" id="WP_311362514.1">
    <property type="nucleotide sequence ID" value="NZ_JAVRIE010000006.1"/>
</dbReference>
<dbReference type="PROSITE" id="PS50111">
    <property type="entry name" value="CHEMOTAXIS_TRANSDUC_2"/>
    <property type="match status" value="1"/>
</dbReference>
<dbReference type="SUPFAM" id="SSF55785">
    <property type="entry name" value="PYP-like sensor domain (PAS domain)"/>
    <property type="match status" value="2"/>
</dbReference>
<evidence type="ECO:0000256" key="2">
    <source>
        <dbReference type="ARBA" id="ARBA00023224"/>
    </source>
</evidence>
<dbReference type="SMART" id="SM00091">
    <property type="entry name" value="PAS"/>
    <property type="match status" value="2"/>
</dbReference>
<dbReference type="EMBL" id="JAVRIE010000006">
    <property type="protein sequence ID" value="MDT0583748.1"/>
    <property type="molecule type" value="Genomic_DNA"/>
</dbReference>
<dbReference type="InterPro" id="IPR004089">
    <property type="entry name" value="MCPsignal_dom"/>
</dbReference>
<dbReference type="GO" id="GO:0006935">
    <property type="term" value="P:chemotaxis"/>
    <property type="evidence" value="ECO:0007669"/>
    <property type="project" value="UniProtKB-ARBA"/>
</dbReference>
<dbReference type="Proteomes" id="UP001249020">
    <property type="component" value="Unassembled WGS sequence"/>
</dbReference>
<name>A0AAW8R6Z6_9ALTE</name>
<dbReference type="InterPro" id="IPR001610">
    <property type="entry name" value="PAC"/>
</dbReference>
<dbReference type="SUPFAM" id="SSF58104">
    <property type="entry name" value="Methyl-accepting chemotaxis protein (MCP) signaling domain"/>
    <property type="match status" value="1"/>
</dbReference>
<feature type="domain" description="Methyl-accepting transducer" evidence="4">
    <location>
        <begin position="364"/>
        <end position="463"/>
    </location>
</feature>
<dbReference type="NCBIfam" id="TIGR00229">
    <property type="entry name" value="sensory_box"/>
    <property type="match status" value="2"/>
</dbReference>
<sequence length="463" mass="51540">MRDVTSEREARETVEQILQQALDAVVSIDENNHITFYNAAAEELWGYRHGEVIGKNVKMLVPKMLQAEHDNLVNANRQTGQDKIVGTSREVKIERKDGSTIWGRLSLSKIKLQGRTIYTAFIRDVTQEVEQREMQQMLSLVANETDNAVIISDAKGLIEYVNSGFERLTGYALTEVKGKKPGSFLQGPETDPNAVAKIRHHLHERTPFYDEILNYKKDGSPYWTSLSINPVIKDGVLLNYIAVQADITKVKQMALDFTNRLNAIGEALCMMELEPDGSLIEANDLLRNILKPSYTVESFSKEVFRNLSSIEKDRLASDGFLSKLIEVGQAEQLKAFDARLCVLRSFSGDISRYVFFATDVSERKKAVNQTQTSMDSLVGTSQTISQIVATINGISEQTNLLALNAAIEAARAGEVGRGFAVVADEVRTLAGNSKDSSNEINTLVKETVSQIEQLADMIKRIDN</sequence>
<keyword evidence="2 3" id="KW-0807">Transducer</keyword>
<feature type="domain" description="PAC" evidence="6">
    <location>
        <begin position="208"/>
        <end position="259"/>
    </location>
</feature>
<feature type="domain" description="PAS" evidence="5">
    <location>
        <begin position="130"/>
        <end position="205"/>
    </location>
</feature>
<gene>
    <name evidence="7" type="ORF">RM544_14455</name>
</gene>
<dbReference type="InterPro" id="IPR000700">
    <property type="entry name" value="PAS-assoc_C"/>
</dbReference>
<dbReference type="Gene3D" id="3.30.450.20">
    <property type="entry name" value="PAS domain"/>
    <property type="match status" value="2"/>
</dbReference>
<dbReference type="PANTHER" id="PTHR32089:SF70">
    <property type="entry name" value="ENERGY TAXIS MODULATING METHYL ACCEPTING SENSORY TRANSDUCER"/>
    <property type="match status" value="1"/>
</dbReference>
<dbReference type="InterPro" id="IPR035965">
    <property type="entry name" value="PAS-like_dom_sf"/>
</dbReference>
<comment type="caution">
    <text evidence="7">The sequence shown here is derived from an EMBL/GenBank/DDBJ whole genome shotgun (WGS) entry which is preliminary data.</text>
</comment>
<reference evidence="7 8" key="1">
    <citation type="submission" date="2023-09" db="EMBL/GenBank/DDBJ databases">
        <authorList>
            <person name="Rey-Velasco X."/>
        </authorList>
    </citation>
    <scope>NUCLEOTIDE SEQUENCE [LARGE SCALE GENOMIC DNA]</scope>
    <source>
        <strain evidence="7 8">W409</strain>
    </source>
</reference>
<dbReference type="PROSITE" id="PS50112">
    <property type="entry name" value="PAS"/>
    <property type="match status" value="2"/>
</dbReference>
<dbReference type="GO" id="GO:0016020">
    <property type="term" value="C:membrane"/>
    <property type="evidence" value="ECO:0007669"/>
    <property type="project" value="UniProtKB-SubCell"/>
</dbReference>
<dbReference type="PROSITE" id="PS50113">
    <property type="entry name" value="PAC"/>
    <property type="match status" value="1"/>
</dbReference>
<comment type="subcellular location">
    <subcellularLocation>
        <location evidence="1">Membrane</location>
    </subcellularLocation>
</comment>
<dbReference type="Pfam" id="PF00015">
    <property type="entry name" value="MCPsignal"/>
    <property type="match status" value="1"/>
</dbReference>
<dbReference type="Gene3D" id="1.10.287.950">
    <property type="entry name" value="Methyl-accepting chemotaxis protein"/>
    <property type="match status" value="1"/>
</dbReference>
<dbReference type="Pfam" id="PF13426">
    <property type="entry name" value="PAS_9"/>
    <property type="match status" value="2"/>
</dbReference>
<dbReference type="AlphaFoldDB" id="A0AAW8R6Z6"/>
<dbReference type="InterPro" id="IPR000014">
    <property type="entry name" value="PAS"/>
</dbReference>
<evidence type="ECO:0000256" key="3">
    <source>
        <dbReference type="PROSITE-ProRule" id="PRU00284"/>
    </source>
</evidence>
<dbReference type="CDD" id="cd00130">
    <property type="entry name" value="PAS"/>
    <property type="match status" value="2"/>
</dbReference>
<dbReference type="PANTHER" id="PTHR32089">
    <property type="entry name" value="METHYL-ACCEPTING CHEMOTAXIS PROTEIN MCPB"/>
    <property type="match status" value="1"/>
</dbReference>
<organism evidence="7 8">
    <name type="scientific">Brumicola blandensis</name>
    <dbReference type="NCBI Taxonomy" id="3075611"/>
    <lineage>
        <taxon>Bacteria</taxon>
        <taxon>Pseudomonadati</taxon>
        <taxon>Pseudomonadota</taxon>
        <taxon>Gammaproteobacteria</taxon>
        <taxon>Alteromonadales</taxon>
        <taxon>Alteromonadaceae</taxon>
        <taxon>Brumicola</taxon>
    </lineage>
</organism>
<evidence type="ECO:0000259" key="6">
    <source>
        <dbReference type="PROSITE" id="PS50113"/>
    </source>
</evidence>
<evidence type="ECO:0000259" key="5">
    <source>
        <dbReference type="PROSITE" id="PS50112"/>
    </source>
</evidence>
<dbReference type="GO" id="GO:0007165">
    <property type="term" value="P:signal transduction"/>
    <property type="evidence" value="ECO:0007669"/>
    <property type="project" value="UniProtKB-KW"/>
</dbReference>
<evidence type="ECO:0000259" key="4">
    <source>
        <dbReference type="PROSITE" id="PS50111"/>
    </source>
</evidence>
<evidence type="ECO:0000256" key="1">
    <source>
        <dbReference type="ARBA" id="ARBA00004370"/>
    </source>
</evidence>
<accession>A0AAW8R6Z6</accession>
<dbReference type="SMART" id="SM00086">
    <property type="entry name" value="PAC"/>
    <property type="match status" value="2"/>
</dbReference>
<dbReference type="SMART" id="SM00283">
    <property type="entry name" value="MA"/>
    <property type="match status" value="1"/>
</dbReference>
<keyword evidence="8" id="KW-1185">Reference proteome</keyword>
<feature type="domain" description="PAS" evidence="5">
    <location>
        <begin position="10"/>
        <end position="63"/>
    </location>
</feature>
<evidence type="ECO:0000313" key="8">
    <source>
        <dbReference type="Proteomes" id="UP001249020"/>
    </source>
</evidence>
<protein>
    <submittedName>
        <fullName evidence="7">PAS domain S-box protein</fullName>
    </submittedName>
</protein>
<evidence type="ECO:0000313" key="7">
    <source>
        <dbReference type="EMBL" id="MDT0583748.1"/>
    </source>
</evidence>